<dbReference type="EMBL" id="BIXY01000086">
    <property type="protein sequence ID" value="GCF10889.1"/>
    <property type="molecule type" value="Genomic_DNA"/>
</dbReference>
<name>A0A5A5TIS7_9CHLR</name>
<reference evidence="1 2" key="1">
    <citation type="submission" date="2019-01" db="EMBL/GenBank/DDBJ databases">
        <title>Draft genome sequence of Dictyobacter sp. Uno17.</title>
        <authorList>
            <person name="Wang C.M."/>
            <person name="Zheng Y."/>
            <person name="Sakai Y."/>
            <person name="Abe K."/>
            <person name="Yokota A."/>
            <person name="Yabe S."/>
        </authorList>
    </citation>
    <scope>NUCLEOTIDE SEQUENCE [LARGE SCALE GENOMIC DNA]</scope>
    <source>
        <strain evidence="1 2">Uno17</strain>
    </source>
</reference>
<dbReference type="AlphaFoldDB" id="A0A5A5TIS7"/>
<gene>
    <name evidence="1" type="ORF">KDI_44530</name>
</gene>
<evidence type="ECO:0000313" key="1">
    <source>
        <dbReference type="EMBL" id="GCF10889.1"/>
    </source>
</evidence>
<sequence>MYTVQILSAQGESKEITLPAANGMAAIIDALTLLDFESLESVLGIAIL</sequence>
<dbReference type="Proteomes" id="UP000322530">
    <property type="component" value="Unassembled WGS sequence"/>
</dbReference>
<accession>A0A5A5TIS7</accession>
<evidence type="ECO:0000313" key="2">
    <source>
        <dbReference type="Proteomes" id="UP000322530"/>
    </source>
</evidence>
<comment type="caution">
    <text evidence="1">The sequence shown here is derived from an EMBL/GenBank/DDBJ whole genome shotgun (WGS) entry which is preliminary data.</text>
</comment>
<keyword evidence="2" id="KW-1185">Reference proteome</keyword>
<protein>
    <submittedName>
        <fullName evidence="1">Uncharacterized protein</fullName>
    </submittedName>
</protein>
<proteinExistence type="predicted"/>
<dbReference type="RefSeq" id="WP_172632347.1">
    <property type="nucleotide sequence ID" value="NZ_BIXY01000086.1"/>
</dbReference>
<organism evidence="1 2">
    <name type="scientific">Dictyobacter arantiisoli</name>
    <dbReference type="NCBI Taxonomy" id="2014874"/>
    <lineage>
        <taxon>Bacteria</taxon>
        <taxon>Bacillati</taxon>
        <taxon>Chloroflexota</taxon>
        <taxon>Ktedonobacteria</taxon>
        <taxon>Ktedonobacterales</taxon>
        <taxon>Dictyobacteraceae</taxon>
        <taxon>Dictyobacter</taxon>
    </lineage>
</organism>